<dbReference type="Pfam" id="PF24883">
    <property type="entry name" value="NPHP3_N"/>
    <property type="match status" value="1"/>
</dbReference>
<dbReference type="EMBL" id="JASNQZ010000015">
    <property type="protein sequence ID" value="KAL0947042.1"/>
    <property type="molecule type" value="Genomic_DNA"/>
</dbReference>
<dbReference type="Proteomes" id="UP001556367">
    <property type="component" value="Unassembled WGS sequence"/>
</dbReference>
<proteinExistence type="predicted"/>
<dbReference type="PANTHER" id="PTHR22847">
    <property type="entry name" value="WD40 REPEAT PROTEIN"/>
    <property type="match status" value="1"/>
</dbReference>
<dbReference type="InterPro" id="IPR056884">
    <property type="entry name" value="NPHP3-like_N"/>
</dbReference>
<dbReference type="PROSITE" id="PS50082">
    <property type="entry name" value="WD_REPEATS_2"/>
    <property type="match status" value="12"/>
</dbReference>
<keyword evidence="2" id="KW-0677">Repeat</keyword>
<dbReference type="SUPFAM" id="SSF50998">
    <property type="entry name" value="Quinoprotein alcohol dehydrogenase-like"/>
    <property type="match status" value="1"/>
</dbReference>
<evidence type="ECO:0000256" key="2">
    <source>
        <dbReference type="ARBA" id="ARBA00022737"/>
    </source>
</evidence>
<dbReference type="PROSITE" id="PS50294">
    <property type="entry name" value="WD_REPEATS_REGION"/>
    <property type="match status" value="11"/>
</dbReference>
<dbReference type="InterPro" id="IPR020472">
    <property type="entry name" value="WD40_PAC1"/>
</dbReference>
<evidence type="ECO:0000259" key="4">
    <source>
        <dbReference type="PROSITE" id="PS50837"/>
    </source>
</evidence>
<dbReference type="CDD" id="cd00200">
    <property type="entry name" value="WD40"/>
    <property type="match status" value="2"/>
</dbReference>
<sequence length="1425" mass="157283">MSVHIGGEGSFSQYYNPQFNDVGRDQVINNYYGDSGASTFLKSLQHATNAGPDPLKLCLPGTRISIRGRIRDWAILPNTDRVLLLSGAAGKGKSAIVHQIARELEDGGLANAPFFAFNRSSRDRHFSQLFFTWARSLAPRCPQYLSYLRHLDILSLERAPLLEQQQILLFREQAQVQMDKPVVFIIDALDECPENEFNHLYHFLTQLLSSPALPTSYLFLLTCRPNQDIDEIFDQPSAAWKISLDGEEQTVEDIRAFVRHELEGHLRVRELIDDVVSAAQEVFECAAVLCRELTLSRPRSTWAHQTLVSAIRTQKITSLYGTYRQVLDISVKHDEKLLKAFRQLMCWIFLVRSPQRRQVFREFAAASLPDDEQSDVDVILSWLGSLLSGATSDGTPVMPLHTSLRDFLVNRSESDIYCVDLGPRAQQELALSCIKLMNAKLKFNICRLSTSCTLNAEILDLAERVGQYISPGLQYASLSAASHLRSTSELPPHESNGQSLLGAQERDPQSLAMDIALATELEYFLAKKFLFWLEAHSCMRTSTGGPAAMLQQFLAWSKSIRNRDSESVLIDCIRFEKRFREGYMLSAPQVYYSGLVFAPKASKLTTLCETFVDVPFRAVGSVEESWPPTETLVIRTSSSIRSVGISRDSTKIVSGSEDTMICVWDVETGEQVGAALKGHTRRINSVAFSPDGTKIASGSDDGTVRLWDVATGKQVGDPMEGDGYGVNSVAFSPDSTRIVSASSMTIHFWDVETGEQIGTPLGRHDSGITSVAFSPDNTVIASGSSKTIRVWDVETGEELGVPLEMLEEWVESLEHRIMSVAFSPDSPKIVSGSYDGTISVWGEQVDSDSEQAGAPFKGHEHAVISVAFSPDGTKILSGSYDMTIRVWDAETGRQIGRTLEGHELPLNSVAFTPDGSKIVSGSDDKTIRVWDVEMAPGQHASAPLKGRTKIVDSVAFSPDGTKIVSGSYDGSVRVWDVKTGKQVGVPLIGHEPWVRYVAYSLDGTNIVSWSFPQSTVRVWNAETRKQVGAAQVEHTKSVAFSPDGTKIVSGSYDGAVRVWDVERGEQVCTLLEDHEHGGVMSVAFSLDGTKLMSGFENDTIRVWDVETGEQVGVTLEGHGRWVDSPAVAFSPDGTKIAHASGPDNAKRVRVWGVETGEELGVAPEVHKQLVSSVAFSPDGTKIVSMSSDEAIIWDVETMEQVSSPLRGQDFGTMSVVFSPDSTKIVTLSYDRTIRVWTVETGQQVGVTLEAYGLMDSVDSITFSPDSTKIVSACNDRTIRVWDVGTGKQTTGSAPLEVHEHLAKSLVLSPEGTKIVSRAVRAYDTMKVDVKQVGRAMDGPGDPEISFAKPFLVRRDDWIFFAESKEEYHRVLWIPHIFQGLHFELYPCVMVLSALPKLRIDMLGDAWGTRWMDIIREAETSESQTF</sequence>
<feature type="repeat" description="WD" evidence="3">
    <location>
        <begin position="1037"/>
        <end position="1069"/>
    </location>
</feature>
<evidence type="ECO:0000256" key="3">
    <source>
        <dbReference type="PROSITE-ProRule" id="PRU00221"/>
    </source>
</evidence>
<accession>A0ABR3IUS9</accession>
<dbReference type="PROSITE" id="PS50837">
    <property type="entry name" value="NACHT"/>
    <property type="match status" value="1"/>
</dbReference>
<dbReference type="InterPro" id="IPR007111">
    <property type="entry name" value="NACHT_NTPase"/>
</dbReference>
<dbReference type="InterPro" id="IPR015943">
    <property type="entry name" value="WD40/YVTN_repeat-like_dom_sf"/>
</dbReference>
<keyword evidence="1 3" id="KW-0853">WD repeat</keyword>
<feature type="repeat" description="WD" evidence="3">
    <location>
        <begin position="944"/>
        <end position="985"/>
    </location>
</feature>
<evidence type="ECO:0000313" key="6">
    <source>
        <dbReference type="Proteomes" id="UP001556367"/>
    </source>
</evidence>
<keyword evidence="6" id="KW-1185">Reference proteome</keyword>
<dbReference type="Pfam" id="PF00400">
    <property type="entry name" value="WD40"/>
    <property type="match status" value="13"/>
</dbReference>
<name>A0ABR3IUS9_9AGAR</name>
<dbReference type="Gene3D" id="3.40.50.300">
    <property type="entry name" value="P-loop containing nucleotide triphosphate hydrolases"/>
    <property type="match status" value="1"/>
</dbReference>
<protein>
    <recommendedName>
        <fullName evidence="4">NACHT domain-containing protein</fullName>
    </recommendedName>
</protein>
<dbReference type="CDD" id="cd00009">
    <property type="entry name" value="AAA"/>
    <property type="match status" value="1"/>
</dbReference>
<feature type="domain" description="NACHT" evidence="4">
    <location>
        <begin position="81"/>
        <end position="231"/>
    </location>
</feature>
<dbReference type="SMART" id="SM00320">
    <property type="entry name" value="WD40"/>
    <property type="match status" value="15"/>
</dbReference>
<dbReference type="PANTHER" id="PTHR22847:SF637">
    <property type="entry name" value="WD REPEAT DOMAIN 5B"/>
    <property type="match status" value="1"/>
</dbReference>
<dbReference type="PROSITE" id="PS00678">
    <property type="entry name" value="WD_REPEATS_1"/>
    <property type="match status" value="8"/>
</dbReference>
<feature type="repeat" description="WD" evidence="3">
    <location>
        <begin position="633"/>
        <end position="674"/>
    </location>
</feature>
<dbReference type="Gene3D" id="2.130.10.10">
    <property type="entry name" value="YVTN repeat-like/Quinoprotein amine dehydrogenase"/>
    <property type="match status" value="5"/>
</dbReference>
<feature type="repeat" description="WD" evidence="3">
    <location>
        <begin position="761"/>
        <end position="801"/>
    </location>
</feature>
<organism evidence="5 6">
    <name type="scientific">Hohenbuehelia grisea</name>
    <dbReference type="NCBI Taxonomy" id="104357"/>
    <lineage>
        <taxon>Eukaryota</taxon>
        <taxon>Fungi</taxon>
        <taxon>Dikarya</taxon>
        <taxon>Basidiomycota</taxon>
        <taxon>Agaricomycotina</taxon>
        <taxon>Agaricomycetes</taxon>
        <taxon>Agaricomycetidae</taxon>
        <taxon>Agaricales</taxon>
        <taxon>Pleurotineae</taxon>
        <taxon>Pleurotaceae</taxon>
        <taxon>Hohenbuehelia</taxon>
    </lineage>
</organism>
<dbReference type="PRINTS" id="PR00320">
    <property type="entry name" value="GPROTEINBRPT"/>
</dbReference>
<feature type="repeat" description="WD" evidence="3">
    <location>
        <begin position="1072"/>
        <end position="1113"/>
    </location>
</feature>
<gene>
    <name evidence="5" type="ORF">HGRIS_013187</name>
</gene>
<dbReference type="InterPro" id="IPR011047">
    <property type="entry name" value="Quinoprotein_ADH-like_sf"/>
</dbReference>
<dbReference type="InterPro" id="IPR027417">
    <property type="entry name" value="P-loop_NTPase"/>
</dbReference>
<dbReference type="InterPro" id="IPR036322">
    <property type="entry name" value="WD40_repeat_dom_sf"/>
</dbReference>
<comment type="caution">
    <text evidence="5">The sequence shown here is derived from an EMBL/GenBank/DDBJ whole genome shotgun (WGS) entry which is preliminary data.</text>
</comment>
<feature type="repeat" description="WD" evidence="3">
    <location>
        <begin position="1205"/>
        <end position="1246"/>
    </location>
</feature>
<reference evidence="6" key="1">
    <citation type="submission" date="2024-06" db="EMBL/GenBank/DDBJ databases">
        <title>Multi-omics analyses provide insights into the biosynthesis of the anticancer antibiotic pleurotin in Hohenbuehelia grisea.</title>
        <authorList>
            <person name="Weaver J.A."/>
            <person name="Alberti F."/>
        </authorList>
    </citation>
    <scope>NUCLEOTIDE SEQUENCE [LARGE SCALE GENOMIC DNA]</scope>
    <source>
        <strain evidence="6">T-177</strain>
    </source>
</reference>
<dbReference type="InterPro" id="IPR001680">
    <property type="entry name" value="WD40_rpt"/>
</dbReference>
<feature type="repeat" description="WD" evidence="3">
    <location>
        <begin position="899"/>
        <end position="933"/>
    </location>
</feature>
<feature type="repeat" description="WD" evidence="3">
    <location>
        <begin position="856"/>
        <end position="897"/>
    </location>
</feature>
<dbReference type="InterPro" id="IPR019775">
    <property type="entry name" value="WD40_repeat_CS"/>
</dbReference>
<feature type="repeat" description="WD" evidence="3">
    <location>
        <begin position="1250"/>
        <end position="1291"/>
    </location>
</feature>
<dbReference type="SUPFAM" id="SSF50978">
    <property type="entry name" value="WD40 repeat-like"/>
    <property type="match status" value="1"/>
</dbReference>
<evidence type="ECO:0000313" key="5">
    <source>
        <dbReference type="EMBL" id="KAL0947042.1"/>
    </source>
</evidence>
<feature type="repeat" description="WD" evidence="3">
    <location>
        <begin position="676"/>
        <end position="717"/>
    </location>
</feature>
<evidence type="ECO:0000256" key="1">
    <source>
        <dbReference type="ARBA" id="ARBA00022574"/>
    </source>
</evidence>
<dbReference type="SUPFAM" id="SSF52540">
    <property type="entry name" value="P-loop containing nucleoside triphosphate hydrolases"/>
    <property type="match status" value="1"/>
</dbReference>
<feature type="repeat" description="WD" evidence="3">
    <location>
        <begin position="810"/>
        <end position="841"/>
    </location>
</feature>
<feature type="repeat" description="WD" evidence="3">
    <location>
        <begin position="719"/>
        <end position="759"/>
    </location>
</feature>